<comment type="caution">
    <text evidence="2">The sequence shown here is derived from an EMBL/GenBank/DDBJ whole genome shotgun (WGS) entry which is preliminary data.</text>
</comment>
<accession>A0A317MVV9</accession>
<name>A0A317MVV9_9GAMM</name>
<comment type="similarity">
    <text evidence="1">Belongs to the CutA family.</text>
</comment>
<dbReference type="InterPro" id="IPR004323">
    <property type="entry name" value="Ion_tolerance_CutA"/>
</dbReference>
<evidence type="ECO:0000313" key="2">
    <source>
        <dbReference type="EMBL" id="PWV62502.1"/>
    </source>
</evidence>
<dbReference type="GO" id="GO:0005507">
    <property type="term" value="F:copper ion binding"/>
    <property type="evidence" value="ECO:0007669"/>
    <property type="project" value="TreeGrafter"/>
</dbReference>
<dbReference type="AlphaFoldDB" id="A0A317MVV9"/>
<proteinExistence type="inferred from homology"/>
<organism evidence="2 3">
    <name type="scientific">Plasticicumulans acidivorans</name>
    <dbReference type="NCBI Taxonomy" id="886464"/>
    <lineage>
        <taxon>Bacteria</taxon>
        <taxon>Pseudomonadati</taxon>
        <taxon>Pseudomonadota</taxon>
        <taxon>Gammaproteobacteria</taxon>
        <taxon>Candidatus Competibacteraceae</taxon>
        <taxon>Plasticicumulans</taxon>
    </lineage>
</organism>
<dbReference type="GO" id="GO:0010038">
    <property type="term" value="P:response to metal ion"/>
    <property type="evidence" value="ECO:0007669"/>
    <property type="project" value="InterPro"/>
</dbReference>
<reference evidence="2 3" key="1">
    <citation type="submission" date="2018-05" db="EMBL/GenBank/DDBJ databases">
        <title>Genomic Encyclopedia of Type Strains, Phase IV (KMG-IV): sequencing the most valuable type-strain genomes for metagenomic binning, comparative biology and taxonomic classification.</title>
        <authorList>
            <person name="Goeker M."/>
        </authorList>
    </citation>
    <scope>NUCLEOTIDE SEQUENCE [LARGE SCALE GENOMIC DNA]</scope>
    <source>
        <strain evidence="2 3">DSM 23606</strain>
    </source>
</reference>
<dbReference type="PANTHER" id="PTHR23419">
    <property type="entry name" value="DIVALENT CATION TOLERANCE CUTA-RELATED"/>
    <property type="match status" value="1"/>
</dbReference>
<gene>
    <name evidence="2" type="ORF">C7443_104298</name>
</gene>
<evidence type="ECO:0000313" key="3">
    <source>
        <dbReference type="Proteomes" id="UP000246569"/>
    </source>
</evidence>
<dbReference type="RefSeq" id="WP_110018318.1">
    <property type="nucleotide sequence ID" value="NZ_QGTJ01000004.1"/>
</dbReference>
<protein>
    <submittedName>
        <fullName evidence="2">Uncharacterized protein involved in tolerance to divalent cations</fullName>
    </submittedName>
</protein>
<dbReference type="Proteomes" id="UP000246569">
    <property type="component" value="Unassembled WGS sequence"/>
</dbReference>
<dbReference type="SUPFAM" id="SSF54913">
    <property type="entry name" value="GlnB-like"/>
    <property type="match status" value="1"/>
</dbReference>
<evidence type="ECO:0000256" key="1">
    <source>
        <dbReference type="ARBA" id="ARBA00010169"/>
    </source>
</evidence>
<dbReference type="EMBL" id="QGTJ01000004">
    <property type="protein sequence ID" value="PWV62502.1"/>
    <property type="molecule type" value="Genomic_DNA"/>
</dbReference>
<sequence>MDKPCRLVFCTCPDAGTAEHLAATLVEERLAACANLIPGLTSIYRWEGALQRDSEVLLLLKTRAEHFERLAERLRALHPYNLPEIVAVAISEGSPAYLGWLLASTEIDS</sequence>
<dbReference type="Gene3D" id="3.30.70.120">
    <property type="match status" value="1"/>
</dbReference>
<dbReference type="InterPro" id="IPR011322">
    <property type="entry name" value="N-reg_PII-like_a/b"/>
</dbReference>
<dbReference type="PANTHER" id="PTHR23419:SF8">
    <property type="entry name" value="FI09726P"/>
    <property type="match status" value="1"/>
</dbReference>
<dbReference type="Pfam" id="PF03091">
    <property type="entry name" value="CutA1"/>
    <property type="match status" value="1"/>
</dbReference>
<keyword evidence="3" id="KW-1185">Reference proteome</keyword>
<dbReference type="OrthoDB" id="37622at2"/>
<dbReference type="InterPro" id="IPR015867">
    <property type="entry name" value="N-reg_PII/ATP_PRibTrfase_C"/>
</dbReference>